<dbReference type="RefSeq" id="WP_120685048.1">
    <property type="nucleotide sequence ID" value="NZ_RBAL01000034.1"/>
</dbReference>
<sequence>MTDGYGFNDYSDAGEPDPTTGPKWFRDYMDKVSEQLKDIKAENDRLKTQQRQQAVAEQLRAQGYNPAGASLFTGEPEQLNTWLEAHGDALARLPESPNEGAQEEAPQAPSGPPQSTVPTALQEQMAAMAEAGTSGTAAPQGAEAELVNQLKNASPEEFARIMQANGSPFSW</sequence>
<keyword evidence="3" id="KW-1185">Reference proteome</keyword>
<protein>
    <submittedName>
        <fullName evidence="2">Uncharacterized protein</fullName>
    </submittedName>
</protein>
<dbReference type="Proteomes" id="UP000272474">
    <property type="component" value="Unassembled WGS sequence"/>
</dbReference>
<evidence type="ECO:0000256" key="1">
    <source>
        <dbReference type="SAM" id="MobiDB-lite"/>
    </source>
</evidence>
<accession>A0A3A9YL65</accession>
<feature type="region of interest" description="Disordered" evidence="1">
    <location>
        <begin position="90"/>
        <end position="119"/>
    </location>
</feature>
<gene>
    <name evidence="2" type="ORF">D7294_30405</name>
</gene>
<proteinExistence type="predicted"/>
<dbReference type="EMBL" id="RBAL01000034">
    <property type="protein sequence ID" value="RKN35944.1"/>
    <property type="molecule type" value="Genomic_DNA"/>
</dbReference>
<name>A0A3A9YL65_9ACTN</name>
<feature type="region of interest" description="Disordered" evidence="1">
    <location>
        <begin position="1"/>
        <end position="23"/>
    </location>
</feature>
<dbReference type="OrthoDB" id="4227034at2"/>
<comment type="caution">
    <text evidence="2">The sequence shown here is derived from an EMBL/GenBank/DDBJ whole genome shotgun (WGS) entry which is preliminary data.</text>
</comment>
<dbReference type="AlphaFoldDB" id="A0A3A9YL65"/>
<reference evidence="2 3" key="1">
    <citation type="journal article" date="2014" name="Int. J. Syst. Evol. Microbiol.">
        <title>Streptomyces hoynatensis sp. nov., isolated from deep marine sediment.</title>
        <authorList>
            <person name="Veyisoglu A."/>
            <person name="Sahin N."/>
        </authorList>
    </citation>
    <scope>NUCLEOTIDE SEQUENCE [LARGE SCALE GENOMIC DNA]</scope>
    <source>
        <strain evidence="2 3">KCTC 29097</strain>
    </source>
</reference>
<evidence type="ECO:0000313" key="2">
    <source>
        <dbReference type="EMBL" id="RKN35944.1"/>
    </source>
</evidence>
<evidence type="ECO:0000313" key="3">
    <source>
        <dbReference type="Proteomes" id="UP000272474"/>
    </source>
</evidence>
<organism evidence="2 3">
    <name type="scientific">Streptomyces hoynatensis</name>
    <dbReference type="NCBI Taxonomy" id="1141874"/>
    <lineage>
        <taxon>Bacteria</taxon>
        <taxon>Bacillati</taxon>
        <taxon>Actinomycetota</taxon>
        <taxon>Actinomycetes</taxon>
        <taxon>Kitasatosporales</taxon>
        <taxon>Streptomycetaceae</taxon>
        <taxon>Streptomyces</taxon>
    </lineage>
</organism>